<accession>A0AAT9H0Y1</accession>
<sequence>MWLLKLQNHSDQVPFINTKNIMFIKNHKIVLKDTSPGEMARFRHFFLNIWYQKIEGDKNAAEMARFAKESYKTDEFNTNNTARLGEITIKNDLYGTKYVNDTNNIDKISLKNDFNKYNEKELQDELELNMYDYSSRLYTPARANWSNIASLEEKFPDMSSSAFCVNNPDFFVDPDGIAPKPPKLSGITTVTNVMSGQKWINYNNNIVRTTSFLGIEINRTSKHEQCADYSRLQVEQGSNGNYTAGGSKNRIDMFVEKGGDKSKLDLQKGINTIINNLKDGKAVMAGVMYNPDKETGNPNGATNHYITIVGMGTDYNGAYFSYYDNYSDGKGEKVGTDLEKNKFRLVKGSDGTYYFGDVDNNIPLNGNENRPIDNKEGRPARYILTEVRDTN</sequence>
<gene>
    <name evidence="1" type="ORF">CFS9_17410</name>
</gene>
<protein>
    <submittedName>
        <fullName evidence="1">Uncharacterized protein</fullName>
    </submittedName>
</protein>
<reference evidence="1" key="1">
    <citation type="submission" date="2024-05" db="EMBL/GenBank/DDBJ databases">
        <title>Whole-Genome Sequence of CFS9, a Potential Fish Probiotic Isolated from the Body Surface of Silurus asotus.</title>
        <authorList>
            <person name="Kojima M."/>
            <person name="Tobioka K."/>
            <person name="Yokota K."/>
            <person name="Nakatani H."/>
            <person name="Hori K."/>
            <person name="Tamaru Y."/>
            <person name="Okazaki F."/>
        </authorList>
    </citation>
    <scope>NUCLEOTIDE SEQUENCE</scope>
    <source>
        <strain evidence="1">CFS9</strain>
    </source>
</reference>
<dbReference type="AlphaFoldDB" id="A0AAT9H0Y1"/>
<organism evidence="1">
    <name type="scientific">Flavobacterium sp. CFS9</name>
    <dbReference type="NCBI Taxonomy" id="3143118"/>
    <lineage>
        <taxon>Bacteria</taxon>
        <taxon>Pseudomonadati</taxon>
        <taxon>Bacteroidota</taxon>
        <taxon>Flavobacteriia</taxon>
        <taxon>Flavobacteriales</taxon>
        <taxon>Flavobacteriaceae</taxon>
        <taxon>Flavobacterium</taxon>
    </lineage>
</organism>
<name>A0AAT9H0Y1_9FLAO</name>
<evidence type="ECO:0000313" key="1">
    <source>
        <dbReference type="EMBL" id="BFM43100.1"/>
    </source>
</evidence>
<dbReference type="EMBL" id="AP031573">
    <property type="protein sequence ID" value="BFM43100.1"/>
    <property type="molecule type" value="Genomic_DNA"/>
</dbReference>
<proteinExistence type="predicted"/>